<accession>A0ABZ0IES8</accession>
<evidence type="ECO:0000256" key="2">
    <source>
        <dbReference type="ARBA" id="ARBA00023002"/>
    </source>
</evidence>
<name>A0ABZ0IES8_9GAMM</name>
<dbReference type="SUPFAM" id="SSF51735">
    <property type="entry name" value="NAD(P)-binding Rossmann-fold domains"/>
    <property type="match status" value="1"/>
</dbReference>
<protein>
    <submittedName>
        <fullName evidence="4">SDR family NAD(P)-dependent oxidoreductase</fullName>
    </submittedName>
</protein>
<dbReference type="InterPro" id="IPR020904">
    <property type="entry name" value="Sc_DH/Rdtase_CS"/>
</dbReference>
<dbReference type="Proteomes" id="UP001626549">
    <property type="component" value="Chromosome"/>
</dbReference>
<proteinExistence type="inferred from homology"/>
<sequence>MNYFRNKHAAITGAGSGIGRALAQQLNAAGCHLYLSDVDEAGLAATTASFTNTTVSTHSTVVDVSNAEAVKSWATAVGEITPALHLVVNNAGVDLMASVAETNLEDFHWLMNINFWGVVHGCQSFIPVLEKAERSHLVNISSVFGLIAVPHQSAYNAAKFAVRGFSESLRQELDLEDSPIKLCCVHPGGIDTNIARRARNADPNATPESQQEMFEQHVRTSAEDAARQILRAAEKGQRRLLIGGDARVIDWIVRLFPTAYARLFRDKTESALTATRSETPATEQPNS</sequence>
<dbReference type="InterPro" id="IPR036291">
    <property type="entry name" value="NAD(P)-bd_dom_sf"/>
</dbReference>
<evidence type="ECO:0000256" key="1">
    <source>
        <dbReference type="ARBA" id="ARBA00006484"/>
    </source>
</evidence>
<evidence type="ECO:0000313" key="5">
    <source>
        <dbReference type="Proteomes" id="UP001626549"/>
    </source>
</evidence>
<dbReference type="PANTHER" id="PTHR44196">
    <property type="entry name" value="DEHYDROGENASE/REDUCTASE SDR FAMILY MEMBER 7B"/>
    <property type="match status" value="1"/>
</dbReference>
<dbReference type="PRINTS" id="PR00080">
    <property type="entry name" value="SDRFAMILY"/>
</dbReference>
<keyword evidence="5" id="KW-1185">Reference proteome</keyword>
<dbReference type="InterPro" id="IPR002347">
    <property type="entry name" value="SDR_fam"/>
</dbReference>
<dbReference type="EMBL" id="CP136865">
    <property type="protein sequence ID" value="WOJ98037.1"/>
    <property type="molecule type" value="Genomic_DNA"/>
</dbReference>
<organism evidence="4 5">
    <name type="scientific">Congregibacter brevis</name>
    <dbReference type="NCBI Taxonomy" id="3081201"/>
    <lineage>
        <taxon>Bacteria</taxon>
        <taxon>Pseudomonadati</taxon>
        <taxon>Pseudomonadota</taxon>
        <taxon>Gammaproteobacteria</taxon>
        <taxon>Cellvibrionales</taxon>
        <taxon>Halieaceae</taxon>
        <taxon>Congregibacter</taxon>
    </lineage>
</organism>
<dbReference type="PANTHER" id="PTHR44196:SF1">
    <property type="entry name" value="DEHYDROGENASE_REDUCTASE SDR FAMILY MEMBER 7B"/>
    <property type="match status" value="1"/>
</dbReference>
<comment type="similarity">
    <text evidence="1 3">Belongs to the short-chain dehydrogenases/reductases (SDR) family.</text>
</comment>
<dbReference type="Gene3D" id="3.40.50.720">
    <property type="entry name" value="NAD(P)-binding Rossmann-like Domain"/>
    <property type="match status" value="1"/>
</dbReference>
<dbReference type="PRINTS" id="PR00081">
    <property type="entry name" value="GDHRDH"/>
</dbReference>
<dbReference type="PROSITE" id="PS00061">
    <property type="entry name" value="ADH_SHORT"/>
    <property type="match status" value="1"/>
</dbReference>
<gene>
    <name evidence="4" type="ORF">R0137_05525</name>
</gene>
<reference evidence="4 5" key="1">
    <citation type="submission" date="2023-10" db="EMBL/GenBank/DDBJ databases">
        <title>Two novel species belonging to the OM43/NOR5 clade.</title>
        <authorList>
            <person name="Park M."/>
        </authorList>
    </citation>
    <scope>NUCLEOTIDE SEQUENCE [LARGE SCALE GENOMIC DNA]</scope>
    <source>
        <strain evidence="4 5">IMCC45268</strain>
    </source>
</reference>
<evidence type="ECO:0000256" key="3">
    <source>
        <dbReference type="RuleBase" id="RU000363"/>
    </source>
</evidence>
<keyword evidence="2" id="KW-0560">Oxidoreductase</keyword>
<evidence type="ECO:0000313" key="4">
    <source>
        <dbReference type="EMBL" id="WOJ98037.1"/>
    </source>
</evidence>
<dbReference type="RefSeq" id="WP_407329198.1">
    <property type="nucleotide sequence ID" value="NZ_CP136865.1"/>
</dbReference>
<dbReference type="Pfam" id="PF00106">
    <property type="entry name" value="adh_short"/>
    <property type="match status" value="1"/>
</dbReference>